<reference evidence="13 14" key="1">
    <citation type="submission" date="2019-09" db="EMBL/GenBank/DDBJ databases">
        <title>A chromosome-level genome assembly of the Chinese tupelo Nyssa sinensis.</title>
        <authorList>
            <person name="Yang X."/>
            <person name="Kang M."/>
            <person name="Yang Y."/>
            <person name="Xiong H."/>
            <person name="Wang M."/>
            <person name="Zhang Z."/>
            <person name="Wang Z."/>
            <person name="Wu H."/>
            <person name="Ma T."/>
            <person name="Liu J."/>
            <person name="Xi Z."/>
        </authorList>
    </citation>
    <scope>NUCLEOTIDE SEQUENCE [LARGE SCALE GENOMIC DNA]</scope>
    <source>
        <strain evidence="13">J267</strain>
        <tissue evidence="13">Leaf</tissue>
    </source>
</reference>
<dbReference type="PANTHER" id="PTHR13190:SF1">
    <property type="entry name" value="AUTOPHAGY-RELATED 2, ISOFORM A"/>
    <property type="match status" value="1"/>
</dbReference>
<dbReference type="GO" id="GO:0061709">
    <property type="term" value="P:reticulophagy"/>
    <property type="evidence" value="ECO:0007669"/>
    <property type="project" value="TreeGrafter"/>
</dbReference>
<evidence type="ECO:0000256" key="3">
    <source>
        <dbReference type="ARBA" id="ARBA00009714"/>
    </source>
</evidence>
<dbReference type="GO" id="GO:0034727">
    <property type="term" value="P:piecemeal microautophagy of the nucleus"/>
    <property type="evidence" value="ECO:0007669"/>
    <property type="project" value="TreeGrafter"/>
</dbReference>
<dbReference type="GO" id="GO:0000422">
    <property type="term" value="P:autophagy of mitochondrion"/>
    <property type="evidence" value="ECO:0007669"/>
    <property type="project" value="TreeGrafter"/>
</dbReference>
<evidence type="ECO:0000256" key="8">
    <source>
        <dbReference type="ARBA" id="ARBA00023055"/>
    </source>
</evidence>
<comment type="catalytic activity">
    <reaction evidence="10">
        <text>a 1,2-diacyl-sn-glycero-3-phospho-L-serine(in) = a 1,2-diacyl-sn-glycero-3-phospho-L-serine(out)</text>
        <dbReference type="Rhea" id="RHEA:38663"/>
        <dbReference type="ChEBI" id="CHEBI:57262"/>
    </reaction>
</comment>
<dbReference type="Pfam" id="PF13329">
    <property type="entry name" value="ATG2_CAD"/>
    <property type="match status" value="1"/>
</dbReference>
<dbReference type="GO" id="GO:0032266">
    <property type="term" value="F:phosphatidylinositol-3-phosphate binding"/>
    <property type="evidence" value="ECO:0007669"/>
    <property type="project" value="TreeGrafter"/>
</dbReference>
<dbReference type="GO" id="GO:0006869">
    <property type="term" value="P:lipid transport"/>
    <property type="evidence" value="ECO:0007669"/>
    <property type="project" value="UniProtKB-KW"/>
</dbReference>
<keyword evidence="6" id="KW-0256">Endoplasmic reticulum</keyword>
<keyword evidence="8" id="KW-0445">Lipid transport</keyword>
<dbReference type="GO" id="GO:0043495">
    <property type="term" value="F:protein-membrane adaptor activity"/>
    <property type="evidence" value="ECO:0007669"/>
    <property type="project" value="TreeGrafter"/>
</dbReference>
<evidence type="ECO:0000256" key="9">
    <source>
        <dbReference type="ARBA" id="ARBA00023136"/>
    </source>
</evidence>
<evidence type="ECO:0000256" key="4">
    <source>
        <dbReference type="ARBA" id="ARBA00018070"/>
    </source>
</evidence>
<evidence type="ECO:0000256" key="6">
    <source>
        <dbReference type="ARBA" id="ARBA00022824"/>
    </source>
</evidence>
<dbReference type="EMBL" id="CM018039">
    <property type="protein sequence ID" value="KAA8536012.1"/>
    <property type="molecule type" value="Genomic_DNA"/>
</dbReference>
<evidence type="ECO:0000256" key="7">
    <source>
        <dbReference type="ARBA" id="ARBA00023006"/>
    </source>
</evidence>
<dbReference type="OrthoDB" id="18982at2759"/>
<dbReference type="GO" id="GO:0034045">
    <property type="term" value="C:phagophore assembly site membrane"/>
    <property type="evidence" value="ECO:0007669"/>
    <property type="project" value="UniProtKB-SubCell"/>
</dbReference>
<evidence type="ECO:0000313" key="14">
    <source>
        <dbReference type="Proteomes" id="UP000325577"/>
    </source>
</evidence>
<dbReference type="GO" id="GO:0005789">
    <property type="term" value="C:endoplasmic reticulum membrane"/>
    <property type="evidence" value="ECO:0007669"/>
    <property type="project" value="UniProtKB-SubCell"/>
</dbReference>
<dbReference type="GO" id="GO:0000045">
    <property type="term" value="P:autophagosome assembly"/>
    <property type="evidence" value="ECO:0007669"/>
    <property type="project" value="TreeGrafter"/>
</dbReference>
<dbReference type="GO" id="GO:0061723">
    <property type="term" value="P:glycophagy"/>
    <property type="evidence" value="ECO:0007669"/>
    <property type="project" value="TreeGrafter"/>
</dbReference>
<evidence type="ECO:0000256" key="1">
    <source>
        <dbReference type="ARBA" id="ARBA00004406"/>
    </source>
</evidence>
<name>A0A5J5B2F4_9ASTE</name>
<evidence type="ECO:0000256" key="12">
    <source>
        <dbReference type="SAM" id="MobiDB-lite"/>
    </source>
</evidence>
<dbReference type="AlphaFoldDB" id="A0A5J5B2F4"/>
<keyword evidence="9" id="KW-0472">Membrane</keyword>
<comment type="subcellular location">
    <subcellularLocation>
        <location evidence="1">Endoplasmic reticulum membrane</location>
        <topology evidence="1">Peripheral membrane protein</topology>
    </subcellularLocation>
    <subcellularLocation>
        <location evidence="2">Preautophagosomal structure membrane</location>
        <topology evidence="2">Peripheral membrane protein</topology>
    </subcellularLocation>
</comment>
<comment type="catalytic activity">
    <reaction evidence="11">
        <text>a 1,2-diacyl-sn-glycero-3-phosphoethanolamine(in) = a 1,2-diacyl-sn-glycero-3-phosphoethanolamine(out)</text>
        <dbReference type="Rhea" id="RHEA:38895"/>
        <dbReference type="ChEBI" id="CHEBI:64612"/>
    </reaction>
</comment>
<evidence type="ECO:0000313" key="13">
    <source>
        <dbReference type="EMBL" id="KAA8536012.1"/>
    </source>
</evidence>
<dbReference type="PANTHER" id="PTHR13190">
    <property type="entry name" value="AUTOPHAGY-RELATED 2, ISOFORM A"/>
    <property type="match status" value="1"/>
</dbReference>
<dbReference type="InterPro" id="IPR026849">
    <property type="entry name" value="ATG2"/>
</dbReference>
<dbReference type="Proteomes" id="UP000325577">
    <property type="component" value="Linkage Group LG16"/>
</dbReference>
<keyword evidence="5" id="KW-0813">Transport</keyword>
<organism evidence="13 14">
    <name type="scientific">Nyssa sinensis</name>
    <dbReference type="NCBI Taxonomy" id="561372"/>
    <lineage>
        <taxon>Eukaryota</taxon>
        <taxon>Viridiplantae</taxon>
        <taxon>Streptophyta</taxon>
        <taxon>Embryophyta</taxon>
        <taxon>Tracheophyta</taxon>
        <taxon>Spermatophyta</taxon>
        <taxon>Magnoliopsida</taxon>
        <taxon>eudicotyledons</taxon>
        <taxon>Gunneridae</taxon>
        <taxon>Pentapetalae</taxon>
        <taxon>asterids</taxon>
        <taxon>Cornales</taxon>
        <taxon>Nyssaceae</taxon>
        <taxon>Nyssa</taxon>
    </lineage>
</organism>
<accession>A0A5J5B2F4</accession>
<comment type="similarity">
    <text evidence="3">Belongs to the ATG2 family.</text>
</comment>
<evidence type="ECO:0000256" key="10">
    <source>
        <dbReference type="ARBA" id="ARBA00024479"/>
    </source>
</evidence>
<gene>
    <name evidence="13" type="ORF">F0562_028490</name>
</gene>
<evidence type="ECO:0000256" key="2">
    <source>
        <dbReference type="ARBA" id="ARBA00004623"/>
    </source>
</evidence>
<evidence type="ECO:0000256" key="11">
    <source>
        <dbReference type="ARBA" id="ARBA00024615"/>
    </source>
</evidence>
<keyword evidence="14" id="KW-1185">Reference proteome</keyword>
<protein>
    <recommendedName>
        <fullName evidence="4">Autophagy-related protein 2</fullName>
    </recommendedName>
</protein>
<keyword evidence="7" id="KW-0072">Autophagy</keyword>
<feature type="region of interest" description="Disordered" evidence="12">
    <location>
        <begin position="175"/>
        <end position="204"/>
    </location>
</feature>
<dbReference type="GO" id="GO:0061908">
    <property type="term" value="C:phagophore"/>
    <property type="evidence" value="ECO:0007669"/>
    <property type="project" value="TreeGrafter"/>
</dbReference>
<proteinExistence type="inferred from homology"/>
<evidence type="ECO:0000256" key="5">
    <source>
        <dbReference type="ARBA" id="ARBA00022448"/>
    </source>
</evidence>
<sequence length="311" mass="34306">MGLSRNALSSFSSELRYRLRSSSFTSGVELQLKHVHAFGVYGWSSVCETIVGVWLEDISQNQIHKLLQGLPPIRSLAAVGSGAGKLVSLPVKNYRKDHRLLKGMQRARRAHAPRARTAVRGQSDKVTRQLDVRLRSPENGLRRPATTVRPSDTGVQLRQEVDASTAAGLNFKSSLNSSRSVRRNIPDLRKKKGSTSRWGFKGHQYTNSIGPHRLGHYQGLSYNSNDGPHGLGQFKKRWVTLKDKGQTNIQEIISKGPDEGSHSLAQRHGEIKGAQTASTEPSSGQLFAHGIHNIQPSVSDYRGLSQECFSV</sequence>